<dbReference type="InterPro" id="IPR016181">
    <property type="entry name" value="Acyl_CoA_acyltransferase"/>
</dbReference>
<dbReference type="InterPro" id="IPR000182">
    <property type="entry name" value="GNAT_dom"/>
</dbReference>
<dbReference type="InterPro" id="IPR051554">
    <property type="entry name" value="Acetyltransferase_Eis"/>
</dbReference>
<evidence type="ECO:0000313" key="2">
    <source>
        <dbReference type="EMBL" id="GAA2940353.1"/>
    </source>
</evidence>
<comment type="caution">
    <text evidence="2">The sequence shown here is derived from an EMBL/GenBank/DDBJ whole genome shotgun (WGS) entry which is preliminary data.</text>
</comment>
<reference evidence="3" key="1">
    <citation type="journal article" date="2019" name="Int. J. Syst. Evol. Microbiol.">
        <title>The Global Catalogue of Microorganisms (GCM) 10K type strain sequencing project: providing services to taxonomists for standard genome sequencing and annotation.</title>
        <authorList>
            <consortium name="The Broad Institute Genomics Platform"/>
            <consortium name="The Broad Institute Genome Sequencing Center for Infectious Disease"/>
            <person name="Wu L."/>
            <person name="Ma J."/>
        </authorList>
    </citation>
    <scope>NUCLEOTIDE SEQUENCE [LARGE SCALE GENOMIC DNA]</scope>
    <source>
        <strain evidence="3">JCM 9650</strain>
    </source>
</reference>
<dbReference type="PANTHER" id="PTHR37817:SF1">
    <property type="entry name" value="N-ACETYLTRANSFERASE EIS"/>
    <property type="match status" value="1"/>
</dbReference>
<dbReference type="SUPFAM" id="SSF55729">
    <property type="entry name" value="Acyl-CoA N-acyltransferases (Nat)"/>
    <property type="match status" value="1"/>
</dbReference>
<sequence>MQEYTPASLREIVGDDRDPFEVSALGLTWRPKEQHFGIRANNRLVAHAGWVAVPVSVAGTTLQVAGLGGVIVAPELQGRGLARLVVSAAMAQASAQGLQFGLLFCRPDRVPVYRKMGWTPLPTDVVVQQPGGNLTMPLPTMWTSLGAAVPWPPGAVRLLSLPM</sequence>
<dbReference type="Gene3D" id="3.40.630.30">
    <property type="match status" value="1"/>
</dbReference>
<proteinExistence type="predicted"/>
<evidence type="ECO:0000313" key="3">
    <source>
        <dbReference type="Proteomes" id="UP001501423"/>
    </source>
</evidence>
<dbReference type="Pfam" id="PF13527">
    <property type="entry name" value="Acetyltransf_9"/>
    <property type="match status" value="1"/>
</dbReference>
<dbReference type="PANTHER" id="PTHR37817">
    <property type="entry name" value="N-ACETYLTRANSFERASE EIS"/>
    <property type="match status" value="1"/>
</dbReference>
<keyword evidence="3" id="KW-1185">Reference proteome</keyword>
<accession>A0ABP6JQV0</accession>
<evidence type="ECO:0000259" key="1">
    <source>
        <dbReference type="PROSITE" id="PS51186"/>
    </source>
</evidence>
<dbReference type="Proteomes" id="UP001501423">
    <property type="component" value="Unassembled WGS sequence"/>
</dbReference>
<dbReference type="PROSITE" id="PS51186">
    <property type="entry name" value="GNAT"/>
    <property type="match status" value="1"/>
</dbReference>
<name>A0ABP6JQV0_9ACTN</name>
<organism evidence="2 3">
    <name type="scientific">Streptomyces erythrogriseus</name>
    <dbReference type="NCBI Taxonomy" id="284027"/>
    <lineage>
        <taxon>Bacteria</taxon>
        <taxon>Bacillati</taxon>
        <taxon>Actinomycetota</taxon>
        <taxon>Actinomycetes</taxon>
        <taxon>Kitasatosporales</taxon>
        <taxon>Streptomycetaceae</taxon>
        <taxon>Streptomyces</taxon>
        <taxon>Streptomyces griseoincarnatus group</taxon>
    </lineage>
</organism>
<feature type="domain" description="N-acetyltransferase" evidence="1">
    <location>
        <begin position="1"/>
        <end position="141"/>
    </location>
</feature>
<dbReference type="EMBL" id="BAAAVA010000068">
    <property type="protein sequence ID" value="GAA2940353.1"/>
    <property type="molecule type" value="Genomic_DNA"/>
</dbReference>
<protein>
    <recommendedName>
        <fullName evidence="1">N-acetyltransferase domain-containing protein</fullName>
    </recommendedName>
</protein>
<gene>
    <name evidence="2" type="ORF">GCM10010478_47580</name>
</gene>